<organism evidence="2 3">
    <name type="scientific">Rehmannia glutinosa</name>
    <name type="common">Chinese foxglove</name>
    <dbReference type="NCBI Taxonomy" id="99300"/>
    <lineage>
        <taxon>Eukaryota</taxon>
        <taxon>Viridiplantae</taxon>
        <taxon>Streptophyta</taxon>
        <taxon>Embryophyta</taxon>
        <taxon>Tracheophyta</taxon>
        <taxon>Spermatophyta</taxon>
        <taxon>Magnoliopsida</taxon>
        <taxon>eudicotyledons</taxon>
        <taxon>Gunneridae</taxon>
        <taxon>Pentapetalae</taxon>
        <taxon>asterids</taxon>
        <taxon>lamiids</taxon>
        <taxon>Lamiales</taxon>
        <taxon>Orobanchaceae</taxon>
        <taxon>Rehmannieae</taxon>
        <taxon>Rehmannia</taxon>
    </lineage>
</organism>
<feature type="region of interest" description="Disordered" evidence="1">
    <location>
        <begin position="1"/>
        <end position="42"/>
    </location>
</feature>
<protein>
    <submittedName>
        <fullName evidence="2">Uncharacterized protein</fullName>
    </submittedName>
</protein>
<evidence type="ECO:0000313" key="2">
    <source>
        <dbReference type="EMBL" id="KAK6124103.1"/>
    </source>
</evidence>
<dbReference type="EMBL" id="JABTTQ020002417">
    <property type="protein sequence ID" value="KAK6124103.1"/>
    <property type="molecule type" value="Genomic_DNA"/>
</dbReference>
<sequence>MEIKGMLGEDKKELQLLSELGEKKSGQEREESGGQEAQKRLDHILQTEAMKREATEQKLQEQMAGMSTEMQEQMLGLNGKYDHLTTTLATIQLQL</sequence>
<gene>
    <name evidence="2" type="ORF">DH2020_042188</name>
</gene>
<name>A0ABR0UN57_REHGL</name>
<keyword evidence="3" id="KW-1185">Reference proteome</keyword>
<dbReference type="Proteomes" id="UP001318860">
    <property type="component" value="Unassembled WGS sequence"/>
</dbReference>
<reference evidence="2 3" key="1">
    <citation type="journal article" date="2021" name="Comput. Struct. Biotechnol. J.">
        <title>De novo genome assembly of the potent medicinal plant Rehmannia glutinosa using nanopore technology.</title>
        <authorList>
            <person name="Ma L."/>
            <person name="Dong C."/>
            <person name="Song C."/>
            <person name="Wang X."/>
            <person name="Zheng X."/>
            <person name="Niu Y."/>
            <person name="Chen S."/>
            <person name="Feng W."/>
        </authorList>
    </citation>
    <scope>NUCLEOTIDE SEQUENCE [LARGE SCALE GENOMIC DNA]</scope>
    <source>
        <strain evidence="2">DH-2019</strain>
    </source>
</reference>
<comment type="caution">
    <text evidence="2">The sequence shown here is derived from an EMBL/GenBank/DDBJ whole genome shotgun (WGS) entry which is preliminary data.</text>
</comment>
<evidence type="ECO:0000256" key="1">
    <source>
        <dbReference type="SAM" id="MobiDB-lite"/>
    </source>
</evidence>
<evidence type="ECO:0000313" key="3">
    <source>
        <dbReference type="Proteomes" id="UP001318860"/>
    </source>
</evidence>
<proteinExistence type="predicted"/>
<accession>A0ABR0UN57</accession>